<organism evidence="1 2">
    <name type="scientific">Ascaris lumbricoides</name>
    <name type="common">Giant roundworm</name>
    <dbReference type="NCBI Taxonomy" id="6252"/>
    <lineage>
        <taxon>Eukaryota</taxon>
        <taxon>Metazoa</taxon>
        <taxon>Ecdysozoa</taxon>
        <taxon>Nematoda</taxon>
        <taxon>Chromadorea</taxon>
        <taxon>Rhabditida</taxon>
        <taxon>Spirurina</taxon>
        <taxon>Ascaridomorpha</taxon>
        <taxon>Ascaridoidea</taxon>
        <taxon>Ascarididae</taxon>
        <taxon>Ascaris</taxon>
    </lineage>
</organism>
<reference evidence="2" key="1">
    <citation type="submission" date="2017-02" db="UniProtKB">
        <authorList>
            <consortium name="WormBaseParasite"/>
        </authorList>
    </citation>
    <scope>IDENTIFICATION</scope>
</reference>
<dbReference type="AlphaFoldDB" id="A0A0M3I2N7"/>
<keyword evidence="1" id="KW-1185">Reference proteome</keyword>
<dbReference type="WBParaSite" id="ALUE_0001079101-mRNA-1">
    <property type="protein sequence ID" value="ALUE_0001079101-mRNA-1"/>
    <property type="gene ID" value="ALUE_0001079101"/>
</dbReference>
<evidence type="ECO:0000313" key="1">
    <source>
        <dbReference type="Proteomes" id="UP000036681"/>
    </source>
</evidence>
<proteinExistence type="predicted"/>
<dbReference type="Proteomes" id="UP000036681">
    <property type="component" value="Unplaced"/>
</dbReference>
<protein>
    <submittedName>
        <fullName evidence="2">Autotransporter domain-containing protein</fullName>
    </submittedName>
</protein>
<accession>A0A0M3I2N7</accession>
<name>A0A0M3I2N7_ASCLU</name>
<evidence type="ECO:0000313" key="2">
    <source>
        <dbReference type="WBParaSite" id="ALUE_0001079101-mRNA-1"/>
    </source>
</evidence>
<sequence length="123" mass="14042">MGDIGDSYGMITAEWFGDELSDFMYTFDDDADGDFISRGYFRFSTFSIHSAALRMGDIGDSYGMITAEWFGDELSDFMYTFDDDADGDFISRGYFRFSTFSIHSAALRYNFVLPIQKYNLIGV</sequence>